<organism evidence="2 3">
    <name type="scientific">Austropuccinia psidii MF-1</name>
    <dbReference type="NCBI Taxonomy" id="1389203"/>
    <lineage>
        <taxon>Eukaryota</taxon>
        <taxon>Fungi</taxon>
        <taxon>Dikarya</taxon>
        <taxon>Basidiomycota</taxon>
        <taxon>Pucciniomycotina</taxon>
        <taxon>Pucciniomycetes</taxon>
        <taxon>Pucciniales</taxon>
        <taxon>Sphaerophragmiaceae</taxon>
        <taxon>Austropuccinia</taxon>
    </lineage>
</organism>
<keyword evidence="1" id="KW-0472">Membrane</keyword>
<accession>A0A9Q3PDH7</accession>
<gene>
    <name evidence="2" type="ORF">O181_095636</name>
</gene>
<feature type="transmembrane region" description="Helical" evidence="1">
    <location>
        <begin position="84"/>
        <end position="103"/>
    </location>
</feature>
<evidence type="ECO:0000256" key="1">
    <source>
        <dbReference type="SAM" id="Phobius"/>
    </source>
</evidence>
<evidence type="ECO:0000313" key="2">
    <source>
        <dbReference type="EMBL" id="MBW0555921.1"/>
    </source>
</evidence>
<keyword evidence="3" id="KW-1185">Reference proteome</keyword>
<dbReference type="Proteomes" id="UP000765509">
    <property type="component" value="Unassembled WGS sequence"/>
</dbReference>
<dbReference type="AlphaFoldDB" id="A0A9Q3PDH7"/>
<evidence type="ECO:0000313" key="3">
    <source>
        <dbReference type="Proteomes" id="UP000765509"/>
    </source>
</evidence>
<sequence length="123" mass="14471">MNCYHEWFHTRKFNHCLNENLKILTLISYLLKSLETIPTNYLIILSLPIKSSPNVVHPLFPIHLLLLLLQFLHLLYLNNPINKSLWSLLSFVFLLILCQQPPIHPTDNLQHQQKQIPSLSIEQ</sequence>
<keyword evidence="1" id="KW-1133">Transmembrane helix</keyword>
<proteinExistence type="predicted"/>
<name>A0A9Q3PDH7_9BASI</name>
<reference evidence="2" key="1">
    <citation type="submission" date="2021-03" db="EMBL/GenBank/DDBJ databases">
        <title>Draft genome sequence of rust myrtle Austropuccinia psidii MF-1, a brazilian biotype.</title>
        <authorList>
            <person name="Quecine M.C."/>
            <person name="Pachon D.M.R."/>
            <person name="Bonatelli M.L."/>
            <person name="Correr F.H."/>
            <person name="Franceschini L.M."/>
            <person name="Leite T.F."/>
            <person name="Margarido G.R.A."/>
            <person name="Almeida C.A."/>
            <person name="Ferrarezi J.A."/>
            <person name="Labate C.A."/>
        </authorList>
    </citation>
    <scope>NUCLEOTIDE SEQUENCE</scope>
    <source>
        <strain evidence="2">MF-1</strain>
    </source>
</reference>
<keyword evidence="1" id="KW-0812">Transmembrane</keyword>
<dbReference type="EMBL" id="AVOT02063104">
    <property type="protein sequence ID" value="MBW0555921.1"/>
    <property type="molecule type" value="Genomic_DNA"/>
</dbReference>
<protein>
    <submittedName>
        <fullName evidence="2">Uncharacterized protein</fullName>
    </submittedName>
</protein>
<feature type="transmembrane region" description="Helical" evidence="1">
    <location>
        <begin position="55"/>
        <end position="77"/>
    </location>
</feature>
<comment type="caution">
    <text evidence="2">The sequence shown here is derived from an EMBL/GenBank/DDBJ whole genome shotgun (WGS) entry which is preliminary data.</text>
</comment>